<dbReference type="InterPro" id="IPR014776">
    <property type="entry name" value="4pyrrole_Mease_sub2"/>
</dbReference>
<dbReference type="EC" id="2.1.1.107" evidence="2"/>
<keyword evidence="13" id="KW-1185">Reference proteome</keyword>
<keyword evidence="7" id="KW-0627">Porphyrin biosynthesis</keyword>
<comment type="pathway">
    <text evidence="8">Porphyrin-containing compound metabolism; siroheme biosynthesis; precorrin-2 from uroporphyrinogen III: step 1/1.</text>
</comment>
<evidence type="ECO:0000256" key="5">
    <source>
        <dbReference type="ARBA" id="ARBA00022679"/>
    </source>
</evidence>
<keyword evidence="3" id="KW-0169">Cobalamin biosynthesis</keyword>
<dbReference type="Gene3D" id="3.30.950.10">
    <property type="entry name" value="Methyltransferase, Cobalt-precorrin-4 Transmethylase, Domain 2"/>
    <property type="match status" value="1"/>
</dbReference>
<evidence type="ECO:0000256" key="2">
    <source>
        <dbReference type="ARBA" id="ARBA00012162"/>
    </source>
</evidence>
<dbReference type="STRING" id="1860102.ACCAA_810007"/>
<evidence type="ECO:0000313" key="12">
    <source>
        <dbReference type="EMBL" id="SBT09950.1"/>
    </source>
</evidence>
<dbReference type="PROSITE" id="PS00840">
    <property type="entry name" value="SUMT_2"/>
    <property type="match status" value="1"/>
</dbReference>
<dbReference type="InterPro" id="IPR000878">
    <property type="entry name" value="4pyrrol_Mease"/>
</dbReference>
<dbReference type="CDD" id="cd11642">
    <property type="entry name" value="SUMT"/>
    <property type="match status" value="1"/>
</dbReference>
<evidence type="ECO:0000256" key="7">
    <source>
        <dbReference type="ARBA" id="ARBA00023244"/>
    </source>
</evidence>
<sequence length="276" mass="29215">MLAPRSTVGSKGMSQVPSSQAVGTVYIVGSGPGALDLLTLRAARLIGEADAIVYDHLIAEGVLDLARPDAEKIYAGKQSSKHAVPQNELNRLLVRLARAGHNVVRLKGGDPFVFGRGGEEIETLVESGIPFEVVPGVTAAAGCAAYAGIPLTHREHAQAVAFATGHLKDGTINLDWPSLARPRLTVVFYMGVGGLAEICRQMIAHGLPPDHPAAVVQNGTTKRQRVLTADLATLPAKVEAAGIRSPALIIVGTVVRLQQKLSWFRPSSSHDFHREA</sequence>
<evidence type="ECO:0000256" key="1">
    <source>
        <dbReference type="ARBA" id="ARBA00005879"/>
    </source>
</evidence>
<dbReference type="FunFam" id="3.30.950.10:FF:000001">
    <property type="entry name" value="Siroheme synthase"/>
    <property type="match status" value="1"/>
</dbReference>
<evidence type="ECO:0000313" key="13">
    <source>
        <dbReference type="Proteomes" id="UP000199169"/>
    </source>
</evidence>
<dbReference type="PANTHER" id="PTHR45790">
    <property type="entry name" value="SIROHEME SYNTHASE-RELATED"/>
    <property type="match status" value="1"/>
</dbReference>
<dbReference type="InterPro" id="IPR014777">
    <property type="entry name" value="4pyrrole_Mease_sub1"/>
</dbReference>
<dbReference type="SUPFAM" id="SSF53790">
    <property type="entry name" value="Tetrapyrrole methylase"/>
    <property type="match status" value="1"/>
</dbReference>
<evidence type="ECO:0000256" key="10">
    <source>
        <dbReference type="RuleBase" id="RU003960"/>
    </source>
</evidence>
<dbReference type="GO" id="GO:0009236">
    <property type="term" value="P:cobalamin biosynthetic process"/>
    <property type="evidence" value="ECO:0007669"/>
    <property type="project" value="UniProtKB-KW"/>
</dbReference>
<proteinExistence type="inferred from homology"/>
<dbReference type="PANTHER" id="PTHR45790:SF1">
    <property type="entry name" value="SIROHEME SYNTHASE"/>
    <property type="match status" value="1"/>
</dbReference>
<accession>A0A1A8XYA9</accession>
<protein>
    <recommendedName>
        <fullName evidence="2">uroporphyrinogen-III C-methyltransferase</fullName>
        <ecNumber evidence="2">2.1.1.107</ecNumber>
    </recommendedName>
</protein>
<feature type="domain" description="Tetrapyrrole methylase" evidence="11">
    <location>
        <begin position="24"/>
        <end position="234"/>
    </location>
</feature>
<evidence type="ECO:0000256" key="4">
    <source>
        <dbReference type="ARBA" id="ARBA00022603"/>
    </source>
</evidence>
<reference evidence="12 13" key="1">
    <citation type="submission" date="2016-06" db="EMBL/GenBank/DDBJ databases">
        <authorList>
            <person name="Kjaerup R.B."/>
            <person name="Dalgaard T.S."/>
            <person name="Juul-Madsen H.R."/>
        </authorList>
    </citation>
    <scope>NUCLEOTIDE SEQUENCE [LARGE SCALE GENOMIC DNA]</scope>
    <source>
        <strain evidence="12">3</strain>
    </source>
</reference>
<dbReference type="GO" id="GO:0032259">
    <property type="term" value="P:methylation"/>
    <property type="evidence" value="ECO:0007669"/>
    <property type="project" value="UniProtKB-KW"/>
</dbReference>
<evidence type="ECO:0000256" key="8">
    <source>
        <dbReference type="ARBA" id="ARBA00025705"/>
    </source>
</evidence>
<comment type="similarity">
    <text evidence="1 10">Belongs to the precorrin methyltransferase family.</text>
</comment>
<dbReference type="GO" id="GO:0004851">
    <property type="term" value="F:uroporphyrin-III C-methyltransferase activity"/>
    <property type="evidence" value="ECO:0007669"/>
    <property type="project" value="UniProtKB-EC"/>
</dbReference>
<dbReference type="NCBIfam" id="TIGR01469">
    <property type="entry name" value="cobA_cysG_Cterm"/>
    <property type="match status" value="1"/>
</dbReference>
<dbReference type="InterPro" id="IPR050161">
    <property type="entry name" value="Siro_Cobalamin_biosynth"/>
</dbReference>
<evidence type="ECO:0000256" key="6">
    <source>
        <dbReference type="ARBA" id="ARBA00022691"/>
    </source>
</evidence>
<keyword evidence="5 10" id="KW-0808">Transferase</keyword>
<dbReference type="Proteomes" id="UP000199169">
    <property type="component" value="Unassembled WGS sequence"/>
</dbReference>
<evidence type="ECO:0000259" key="11">
    <source>
        <dbReference type="Pfam" id="PF00590"/>
    </source>
</evidence>
<gene>
    <name evidence="12" type="ORF">ACCAA_810007</name>
</gene>
<dbReference type="Pfam" id="PF00590">
    <property type="entry name" value="TP_methylase"/>
    <property type="match status" value="1"/>
</dbReference>
<dbReference type="EMBL" id="FLQX01000162">
    <property type="protein sequence ID" value="SBT09950.1"/>
    <property type="molecule type" value="Genomic_DNA"/>
</dbReference>
<evidence type="ECO:0000256" key="3">
    <source>
        <dbReference type="ARBA" id="ARBA00022573"/>
    </source>
</evidence>
<dbReference type="PROSITE" id="PS00839">
    <property type="entry name" value="SUMT_1"/>
    <property type="match status" value="1"/>
</dbReference>
<dbReference type="UniPathway" id="UPA00262">
    <property type="reaction ID" value="UER00211"/>
</dbReference>
<name>A0A1A8XYA9_9PROT</name>
<comment type="pathway">
    <text evidence="9">Cofactor biosynthesis; adenosylcobalamin biosynthesis; precorrin-2 from uroporphyrinogen III: step 1/1.</text>
</comment>
<dbReference type="InterPro" id="IPR006366">
    <property type="entry name" value="CobA/CysG_C"/>
</dbReference>
<dbReference type="GO" id="GO:0019354">
    <property type="term" value="P:siroheme biosynthetic process"/>
    <property type="evidence" value="ECO:0007669"/>
    <property type="project" value="UniProtKB-UniPathway"/>
</dbReference>
<dbReference type="Gene3D" id="3.40.1010.10">
    <property type="entry name" value="Cobalt-precorrin-4 Transmethylase, Domain 1"/>
    <property type="match status" value="1"/>
</dbReference>
<dbReference type="FunFam" id="3.40.1010.10:FF:000001">
    <property type="entry name" value="Siroheme synthase"/>
    <property type="match status" value="1"/>
</dbReference>
<keyword evidence="4 10" id="KW-0489">Methyltransferase</keyword>
<dbReference type="InterPro" id="IPR035996">
    <property type="entry name" value="4pyrrol_Methylase_sf"/>
</dbReference>
<dbReference type="InterPro" id="IPR003043">
    <property type="entry name" value="Uropor_MeTrfase_CS"/>
</dbReference>
<dbReference type="NCBIfam" id="NF004790">
    <property type="entry name" value="PRK06136.1"/>
    <property type="match status" value="1"/>
</dbReference>
<dbReference type="AlphaFoldDB" id="A0A1A8XYA9"/>
<evidence type="ECO:0000256" key="9">
    <source>
        <dbReference type="ARBA" id="ARBA00060548"/>
    </source>
</evidence>
<organism evidence="12 13">
    <name type="scientific">Candidatus Accumulibacter aalborgensis</name>
    <dbReference type="NCBI Taxonomy" id="1860102"/>
    <lineage>
        <taxon>Bacteria</taxon>
        <taxon>Pseudomonadati</taxon>
        <taxon>Pseudomonadota</taxon>
        <taxon>Betaproteobacteria</taxon>
        <taxon>Candidatus Accumulibacter</taxon>
    </lineage>
</organism>
<keyword evidence="6" id="KW-0949">S-adenosyl-L-methionine</keyword>